<gene>
    <name evidence="1" type="ORF">RchiOBHm_Chr4g0440021</name>
</gene>
<dbReference type="Proteomes" id="UP000238479">
    <property type="component" value="Chromosome 4"/>
</dbReference>
<proteinExistence type="predicted"/>
<reference evidence="1 2" key="1">
    <citation type="journal article" date="2018" name="Nat. Genet.">
        <title>The Rosa genome provides new insights in the design of modern roses.</title>
        <authorList>
            <person name="Bendahmane M."/>
        </authorList>
    </citation>
    <scope>NUCLEOTIDE SEQUENCE [LARGE SCALE GENOMIC DNA]</scope>
    <source>
        <strain evidence="2">cv. Old Blush</strain>
    </source>
</reference>
<name>A0A2P6R2Z0_ROSCH</name>
<organism evidence="1 2">
    <name type="scientific">Rosa chinensis</name>
    <name type="common">China rose</name>
    <dbReference type="NCBI Taxonomy" id="74649"/>
    <lineage>
        <taxon>Eukaryota</taxon>
        <taxon>Viridiplantae</taxon>
        <taxon>Streptophyta</taxon>
        <taxon>Embryophyta</taxon>
        <taxon>Tracheophyta</taxon>
        <taxon>Spermatophyta</taxon>
        <taxon>Magnoliopsida</taxon>
        <taxon>eudicotyledons</taxon>
        <taxon>Gunneridae</taxon>
        <taxon>Pentapetalae</taxon>
        <taxon>rosids</taxon>
        <taxon>fabids</taxon>
        <taxon>Rosales</taxon>
        <taxon>Rosaceae</taxon>
        <taxon>Rosoideae</taxon>
        <taxon>Rosoideae incertae sedis</taxon>
        <taxon>Rosa</taxon>
    </lineage>
</organism>
<dbReference type="Gramene" id="PRQ40805">
    <property type="protein sequence ID" value="PRQ40805"/>
    <property type="gene ID" value="RchiOBHm_Chr4g0440021"/>
</dbReference>
<evidence type="ECO:0000313" key="1">
    <source>
        <dbReference type="EMBL" id="PRQ40805.1"/>
    </source>
</evidence>
<dbReference type="AlphaFoldDB" id="A0A2P6R2Z0"/>
<protein>
    <submittedName>
        <fullName evidence="1">Uncharacterized protein</fullName>
    </submittedName>
</protein>
<evidence type="ECO:0000313" key="2">
    <source>
        <dbReference type="Proteomes" id="UP000238479"/>
    </source>
</evidence>
<comment type="caution">
    <text evidence="1">The sequence shown here is derived from an EMBL/GenBank/DDBJ whole genome shotgun (WGS) entry which is preliminary data.</text>
</comment>
<sequence length="212" mass="24628">MEVVGMQQIASGQRWEMASSKERSGLWWMQATRGRRDPRLDMFLIGMHIGKVERRYQETARPWGGVDGACPRRDWFSTLVDCCSRKWELGGAPVFRPCWCLINPYSSELGLVCYSVEIGVGLGVLPCKWCHFRERGRLCSTLVYFCCQFASMRSFTRGLLPSDTVLKRTLPSLRLIIWFYWNFQVQMLKVALEMGVWALWPDGLCNRCFFIQ</sequence>
<keyword evidence="2" id="KW-1185">Reference proteome</keyword>
<dbReference type="EMBL" id="PDCK01000042">
    <property type="protein sequence ID" value="PRQ40805.1"/>
    <property type="molecule type" value="Genomic_DNA"/>
</dbReference>
<accession>A0A2P6R2Z0</accession>